<dbReference type="AlphaFoldDB" id="A0A0A0J3N7"/>
<dbReference type="GO" id="GO:0016042">
    <property type="term" value="P:lipid catabolic process"/>
    <property type="evidence" value="ECO:0007669"/>
    <property type="project" value="InterPro"/>
</dbReference>
<evidence type="ECO:0000313" key="2">
    <source>
        <dbReference type="EMBL" id="KGN31314.1"/>
    </source>
</evidence>
<reference evidence="2 3" key="1">
    <citation type="submission" date="2013-08" db="EMBL/GenBank/DDBJ databases">
        <title>The genome sequence of Knoellia sinensis.</title>
        <authorList>
            <person name="Zhu W."/>
            <person name="Wang G."/>
        </authorList>
    </citation>
    <scope>NUCLEOTIDE SEQUENCE [LARGE SCALE GENOMIC DNA]</scope>
    <source>
        <strain evidence="2 3">KCTC 19936</strain>
    </source>
</reference>
<dbReference type="OrthoDB" id="9798122at2"/>
<dbReference type="SUPFAM" id="SSF53474">
    <property type="entry name" value="alpha/beta-Hydrolases"/>
    <property type="match status" value="1"/>
</dbReference>
<dbReference type="Proteomes" id="UP000030002">
    <property type="component" value="Unassembled WGS sequence"/>
</dbReference>
<dbReference type="eggNOG" id="COG2267">
    <property type="taxonomic scope" value="Bacteria"/>
</dbReference>
<dbReference type="InterPro" id="IPR029058">
    <property type="entry name" value="AB_hydrolase_fold"/>
</dbReference>
<dbReference type="GO" id="GO:0004806">
    <property type="term" value="F:triacylglycerol lipase activity"/>
    <property type="evidence" value="ECO:0007669"/>
    <property type="project" value="InterPro"/>
</dbReference>
<feature type="signal peptide" evidence="1">
    <location>
        <begin position="1"/>
        <end position="23"/>
    </location>
</feature>
<accession>A0A0A0J3N7</accession>
<feature type="chain" id="PRO_5039133326" description="Lipase" evidence="1">
    <location>
        <begin position="24"/>
        <end position="442"/>
    </location>
</feature>
<evidence type="ECO:0000256" key="1">
    <source>
        <dbReference type="SAM" id="SignalP"/>
    </source>
</evidence>
<dbReference type="PIRSF" id="PIRSF029171">
    <property type="entry name" value="Esterase_LipA"/>
    <property type="match status" value="1"/>
</dbReference>
<organism evidence="2 3">
    <name type="scientific">Knoellia sinensis KCTC 19936</name>
    <dbReference type="NCBI Taxonomy" id="1385520"/>
    <lineage>
        <taxon>Bacteria</taxon>
        <taxon>Bacillati</taxon>
        <taxon>Actinomycetota</taxon>
        <taxon>Actinomycetes</taxon>
        <taxon>Micrococcales</taxon>
        <taxon>Intrasporangiaceae</taxon>
        <taxon>Knoellia</taxon>
    </lineage>
</organism>
<dbReference type="Pfam" id="PF03583">
    <property type="entry name" value="LIP"/>
    <property type="match status" value="1"/>
</dbReference>
<dbReference type="Gene3D" id="3.40.50.1820">
    <property type="entry name" value="alpha/beta hydrolase"/>
    <property type="match status" value="1"/>
</dbReference>
<keyword evidence="1" id="KW-0732">Signal</keyword>
<dbReference type="PANTHER" id="PTHR34853:SF1">
    <property type="entry name" value="LIPASE 5"/>
    <property type="match status" value="1"/>
</dbReference>
<protein>
    <recommendedName>
        <fullName evidence="4">Lipase</fullName>
    </recommendedName>
</protein>
<keyword evidence="3" id="KW-1185">Reference proteome</keyword>
<dbReference type="EMBL" id="AVPJ01000012">
    <property type="protein sequence ID" value="KGN31314.1"/>
    <property type="molecule type" value="Genomic_DNA"/>
</dbReference>
<gene>
    <name evidence="2" type="ORF">N802_04290</name>
</gene>
<dbReference type="PANTHER" id="PTHR34853">
    <property type="match status" value="1"/>
</dbReference>
<comment type="caution">
    <text evidence="2">The sequence shown here is derived from an EMBL/GenBank/DDBJ whole genome shotgun (WGS) entry which is preliminary data.</text>
</comment>
<proteinExistence type="predicted"/>
<name>A0A0A0J3N7_9MICO</name>
<dbReference type="RefSeq" id="WP_035917575.1">
    <property type="nucleotide sequence ID" value="NZ_AVPJ01000012.1"/>
</dbReference>
<dbReference type="STRING" id="1385520.N802_04290"/>
<dbReference type="Gene3D" id="1.10.260.130">
    <property type="match status" value="1"/>
</dbReference>
<sequence>MRPSRAAAIVAAAVLACPAAVLATAPAVAVESKGVEMPAFYDPPTSIPSTPGTVIRTEPMPTALNLPVVFPGTSTRLMYSTTDSNGLPAPATGALIRSTKSWGGPGPRPVVAFAFGTIGQGDQCAPSYGLEHPLLIGIGSDGGTFNANYEVVQMSGLLAKGYDVALSDYIGLGSTDRLHTYMNRADQAHALLDVVRAVRNLPDSPIVAGTKVGLWGYSQGGGAVAAAAELQPTYAPDVNLVGAYAGAPPANLHEVIKGVEKNAIAAVLGYTLNGLIQSYPELRPVVDARMNDKGFAALRDISTQCIPDSAATYGFSSSTEWTKDGKSLTEIIAELPHVRDIVDEQQIGTRKPTAPVLVTTKLSDGTVPHKQARQLAVDWCGKGARVTYVPLGLPALPGDTDRGTLHHIAGVPEGLPTASIWMQKRFEGASSVNSCPIIRALP</sequence>
<dbReference type="PROSITE" id="PS51257">
    <property type="entry name" value="PROKAR_LIPOPROTEIN"/>
    <property type="match status" value="1"/>
</dbReference>
<dbReference type="InterPro" id="IPR005152">
    <property type="entry name" value="Lipase_secreted"/>
</dbReference>
<evidence type="ECO:0008006" key="4">
    <source>
        <dbReference type="Google" id="ProtNLM"/>
    </source>
</evidence>
<evidence type="ECO:0000313" key="3">
    <source>
        <dbReference type="Proteomes" id="UP000030002"/>
    </source>
</evidence>